<keyword evidence="10" id="KW-1185">Reference proteome</keyword>
<reference evidence="9 10" key="1">
    <citation type="submission" date="2019-09" db="EMBL/GenBank/DDBJ databases">
        <title>Characterization of the phylogenetic diversity of two novel species belonging to the genus Bifidobacterium: Bifidobacterium cebidarum sp. nov. and Bifidobacterium leontopitheci sp. nov.</title>
        <authorList>
            <person name="Lugli G.A."/>
            <person name="Duranti S."/>
            <person name="Milani C."/>
            <person name="Turroni F."/>
            <person name="Ventura M."/>
        </authorList>
    </citation>
    <scope>NUCLEOTIDE SEQUENCE [LARGE SCALE GENOMIC DNA]</scope>
    <source>
        <strain evidence="9 10">DSM 100238</strain>
    </source>
</reference>
<dbReference type="InterPro" id="IPR014721">
    <property type="entry name" value="Ribsml_uS5_D2-typ_fold_subgr"/>
</dbReference>
<evidence type="ECO:0000256" key="1">
    <source>
        <dbReference type="ARBA" id="ARBA00022694"/>
    </source>
</evidence>
<dbReference type="GO" id="GO:0042781">
    <property type="term" value="F:3'-tRNA processing endoribonuclease activity"/>
    <property type="evidence" value="ECO:0007669"/>
    <property type="project" value="TreeGrafter"/>
</dbReference>
<evidence type="ECO:0000256" key="7">
    <source>
        <dbReference type="NCBIfam" id="TIGR00188"/>
    </source>
</evidence>
<dbReference type="PANTHER" id="PTHR33992:SF1">
    <property type="entry name" value="RIBONUCLEASE P PROTEIN COMPONENT"/>
    <property type="match status" value="1"/>
</dbReference>
<evidence type="ECO:0000256" key="4">
    <source>
        <dbReference type="ARBA" id="ARBA00022801"/>
    </source>
</evidence>
<dbReference type="GO" id="GO:0030677">
    <property type="term" value="C:ribonuclease P complex"/>
    <property type="evidence" value="ECO:0007669"/>
    <property type="project" value="TreeGrafter"/>
</dbReference>
<dbReference type="HAMAP" id="MF_00227">
    <property type="entry name" value="RNase_P"/>
    <property type="match status" value="1"/>
</dbReference>
<comment type="similarity">
    <text evidence="6">Belongs to the RnpA family.</text>
</comment>
<evidence type="ECO:0000256" key="6">
    <source>
        <dbReference type="HAMAP-Rule" id="MF_00227"/>
    </source>
</evidence>
<keyword evidence="2 6" id="KW-0540">Nuclease</keyword>
<gene>
    <name evidence="6" type="primary">rnpA</name>
    <name evidence="9" type="ORF">DSM100238_0988</name>
</gene>
<accession>A0A6A2W1Q3</accession>
<dbReference type="InterPro" id="IPR020568">
    <property type="entry name" value="Ribosomal_Su5_D2-typ_SF"/>
</dbReference>
<evidence type="ECO:0000256" key="2">
    <source>
        <dbReference type="ARBA" id="ARBA00022722"/>
    </source>
</evidence>
<sequence>MERLTSHRDFVTVLKRRRKVSDHDIVVHYLVRDDSHSHAQSTVSSNPNTPTAHRVESAGSMDSTLGTPSHRRLGLAVSKSVGNAVTRNKVKRRFRVLARQYEQALPDHCDIVMRAKPSAAHAQFESLDHQVERLFASVCQRAAQDR</sequence>
<evidence type="ECO:0000256" key="3">
    <source>
        <dbReference type="ARBA" id="ARBA00022759"/>
    </source>
</evidence>
<dbReference type="GO" id="GO:0001682">
    <property type="term" value="P:tRNA 5'-leader removal"/>
    <property type="evidence" value="ECO:0007669"/>
    <property type="project" value="UniProtKB-UniRule"/>
</dbReference>
<dbReference type="GO" id="GO:0004526">
    <property type="term" value="F:ribonuclease P activity"/>
    <property type="evidence" value="ECO:0007669"/>
    <property type="project" value="UniProtKB-UniRule"/>
</dbReference>
<dbReference type="Pfam" id="PF00825">
    <property type="entry name" value="Ribonuclease_P"/>
    <property type="match status" value="1"/>
</dbReference>
<dbReference type="InterPro" id="IPR000100">
    <property type="entry name" value="RNase_P"/>
</dbReference>
<evidence type="ECO:0000256" key="5">
    <source>
        <dbReference type="ARBA" id="ARBA00022884"/>
    </source>
</evidence>
<feature type="region of interest" description="Disordered" evidence="8">
    <location>
        <begin position="36"/>
        <end position="69"/>
    </location>
</feature>
<keyword evidence="5 6" id="KW-0694">RNA-binding</keyword>
<dbReference type="Gene3D" id="3.30.230.10">
    <property type="match status" value="1"/>
</dbReference>
<evidence type="ECO:0000313" key="9">
    <source>
        <dbReference type="EMBL" id="KAB8298495.1"/>
    </source>
</evidence>
<dbReference type="NCBIfam" id="TIGR00188">
    <property type="entry name" value="rnpA"/>
    <property type="match status" value="1"/>
</dbReference>
<dbReference type="EC" id="3.1.26.5" evidence="6 7"/>
<comment type="function">
    <text evidence="6">RNaseP catalyzes the removal of the 5'-leader sequence from pre-tRNA to produce the mature 5'-terminus. It can also cleave other RNA substrates such as 4.5S RNA. The protein component plays an auxiliary but essential role in vivo by binding to the 5'-leader sequence and broadening the substrate specificity of the ribozyme.</text>
</comment>
<keyword evidence="3 6" id="KW-0255">Endonuclease</keyword>
<keyword evidence="4 6" id="KW-0378">Hydrolase</keyword>
<proteinExistence type="inferred from homology"/>
<dbReference type="PANTHER" id="PTHR33992">
    <property type="entry name" value="RIBONUCLEASE P PROTEIN COMPONENT"/>
    <property type="match status" value="1"/>
</dbReference>
<dbReference type="AlphaFoldDB" id="A0A6A2W1Q3"/>
<comment type="subunit">
    <text evidence="6">Consists of a catalytic RNA component (M1 or rnpB) and a protein subunit.</text>
</comment>
<name>A0A6A2W1Q3_9BIFI</name>
<dbReference type="Proteomes" id="UP000440041">
    <property type="component" value="Unassembled WGS sequence"/>
</dbReference>
<dbReference type="EMBL" id="WBSO01000005">
    <property type="protein sequence ID" value="KAB8298495.1"/>
    <property type="molecule type" value="Genomic_DNA"/>
</dbReference>
<dbReference type="GO" id="GO:0000049">
    <property type="term" value="F:tRNA binding"/>
    <property type="evidence" value="ECO:0007669"/>
    <property type="project" value="UniProtKB-UniRule"/>
</dbReference>
<dbReference type="RefSeq" id="WP_152355583.1">
    <property type="nucleotide sequence ID" value="NZ_JBHLXF010000003.1"/>
</dbReference>
<keyword evidence="1 6" id="KW-0819">tRNA processing</keyword>
<dbReference type="SUPFAM" id="SSF54211">
    <property type="entry name" value="Ribosomal protein S5 domain 2-like"/>
    <property type="match status" value="1"/>
</dbReference>
<evidence type="ECO:0000256" key="8">
    <source>
        <dbReference type="SAM" id="MobiDB-lite"/>
    </source>
</evidence>
<protein>
    <recommendedName>
        <fullName evidence="6 7">Ribonuclease P protein component</fullName>
        <shortName evidence="6">RNase P protein</shortName>
        <shortName evidence="6">RNaseP protein</shortName>
        <ecNumber evidence="6 7">3.1.26.5</ecNumber>
    </recommendedName>
    <alternativeName>
        <fullName evidence="6">Protein C5</fullName>
    </alternativeName>
</protein>
<dbReference type="OrthoDB" id="196964at2"/>
<feature type="compositionally biased region" description="Polar residues" evidence="8">
    <location>
        <begin position="38"/>
        <end position="51"/>
    </location>
</feature>
<evidence type="ECO:0000313" key="10">
    <source>
        <dbReference type="Proteomes" id="UP000440041"/>
    </source>
</evidence>
<comment type="caution">
    <text evidence="9">The sequence shown here is derived from an EMBL/GenBank/DDBJ whole genome shotgun (WGS) entry which is preliminary data.</text>
</comment>
<comment type="catalytic activity">
    <reaction evidence="6">
        <text>Endonucleolytic cleavage of RNA, removing 5'-extranucleotides from tRNA precursor.</text>
        <dbReference type="EC" id="3.1.26.5"/>
    </reaction>
</comment>
<organism evidence="9 10">
    <name type="scientific">Bifidobacterium apri</name>
    <dbReference type="NCBI Taxonomy" id="1769423"/>
    <lineage>
        <taxon>Bacteria</taxon>
        <taxon>Bacillati</taxon>
        <taxon>Actinomycetota</taxon>
        <taxon>Actinomycetes</taxon>
        <taxon>Bifidobacteriales</taxon>
        <taxon>Bifidobacteriaceae</taxon>
        <taxon>Bifidobacterium</taxon>
    </lineage>
</organism>